<evidence type="ECO:0000313" key="2">
    <source>
        <dbReference type="Proteomes" id="UP000179018"/>
    </source>
</evidence>
<dbReference type="AlphaFoldDB" id="A0A1F8B7J1"/>
<gene>
    <name evidence="1" type="ORF">A3A75_01835</name>
</gene>
<comment type="caution">
    <text evidence="1">The sequence shown here is derived from an EMBL/GenBank/DDBJ whole genome shotgun (WGS) entry which is preliminary data.</text>
</comment>
<name>A0A1F8B7J1_9BACT</name>
<reference evidence="1 2" key="1">
    <citation type="journal article" date="2016" name="Nat. Commun.">
        <title>Thousands of microbial genomes shed light on interconnected biogeochemical processes in an aquifer system.</title>
        <authorList>
            <person name="Anantharaman K."/>
            <person name="Brown C.T."/>
            <person name="Hug L.A."/>
            <person name="Sharon I."/>
            <person name="Castelle C.J."/>
            <person name="Probst A.J."/>
            <person name="Thomas B.C."/>
            <person name="Singh A."/>
            <person name="Wilkins M.J."/>
            <person name="Karaoz U."/>
            <person name="Brodie E.L."/>
            <person name="Williams K.H."/>
            <person name="Hubbard S.S."/>
            <person name="Banfield J.F."/>
        </authorList>
    </citation>
    <scope>NUCLEOTIDE SEQUENCE [LARGE SCALE GENOMIC DNA]</scope>
</reference>
<dbReference type="EMBL" id="MGHC01000023">
    <property type="protein sequence ID" value="OGM59328.1"/>
    <property type="molecule type" value="Genomic_DNA"/>
</dbReference>
<evidence type="ECO:0000313" key="1">
    <source>
        <dbReference type="EMBL" id="OGM59328.1"/>
    </source>
</evidence>
<dbReference type="Proteomes" id="UP000179018">
    <property type="component" value="Unassembled WGS sequence"/>
</dbReference>
<organism evidence="1 2">
    <name type="scientific">Candidatus Woesebacteria bacterium RIFCSPLOWO2_01_FULL_39_10</name>
    <dbReference type="NCBI Taxonomy" id="1802516"/>
    <lineage>
        <taxon>Bacteria</taxon>
        <taxon>Candidatus Woeseibacteriota</taxon>
    </lineage>
</organism>
<protein>
    <submittedName>
        <fullName evidence="1">Uncharacterized protein</fullName>
    </submittedName>
</protein>
<accession>A0A1F8B7J1</accession>
<proteinExistence type="predicted"/>
<sequence length="329" mass="36805">MDDIIETAEVADTKLQTAEVSKPTIEEAHGKILRFGTKDLEDQEIKKKPEVPLLFTYKTETGQVDMIGVAHTSDVKSPMMQKITQEVGNYLNRTPKEKAIVMVEGFHGGPIPEWTSFDEAVNSSQEAGATAFMAREKGVEVISPEVPMEDVVAKLKEQGVPADRIALFYSLRAMPNLVRQGNLEALPRIIYRAQALAQAGWIPEFTADEEQRLKSDPEEAKRKGSEILRTAIPKLNGAMREINEQNVFNEETQEVLFSEADLHELTSPHSEKVETPLNQVARVDNEMRDDYLLDKIHEAVQNGKDPMVVYGGTHTVKINPALQHLYSTI</sequence>